<name>A0A1B0BK14_9MUSC</name>
<protein>
    <submittedName>
        <fullName evidence="1">Uncharacterized protein</fullName>
    </submittedName>
</protein>
<reference evidence="1" key="2">
    <citation type="submission" date="2020-05" db="UniProtKB">
        <authorList>
            <consortium name="EnsemblMetazoa"/>
        </authorList>
    </citation>
    <scope>IDENTIFICATION</scope>
    <source>
        <strain evidence="1">IAEA</strain>
    </source>
</reference>
<accession>A0A1B0BK14</accession>
<keyword evidence="2" id="KW-1185">Reference proteome</keyword>
<dbReference type="EMBL" id="JXJN01015763">
    <property type="status" value="NOT_ANNOTATED_CDS"/>
    <property type="molecule type" value="Genomic_DNA"/>
</dbReference>
<organism evidence="1 2">
    <name type="scientific">Glossina palpalis gambiensis</name>
    <dbReference type="NCBI Taxonomy" id="67801"/>
    <lineage>
        <taxon>Eukaryota</taxon>
        <taxon>Metazoa</taxon>
        <taxon>Ecdysozoa</taxon>
        <taxon>Arthropoda</taxon>
        <taxon>Hexapoda</taxon>
        <taxon>Insecta</taxon>
        <taxon>Pterygota</taxon>
        <taxon>Neoptera</taxon>
        <taxon>Endopterygota</taxon>
        <taxon>Diptera</taxon>
        <taxon>Brachycera</taxon>
        <taxon>Muscomorpha</taxon>
        <taxon>Hippoboscoidea</taxon>
        <taxon>Glossinidae</taxon>
        <taxon>Glossina</taxon>
    </lineage>
</organism>
<sequence>MCESDSSMEVNQLKCAVGWKKCIESCLKLREAAVNLNVANITKKKTFGDAVKIPVTTSAGPDRQNREKTKADLTKNVDAKTIKISNVRCRKNVVVVTCCGGDDERNKAKAAIKSSSSNDFVVHTLTKLNPRSKITDMNFKYHNESDVLESHVKGDCTKEVTRSGRDIIPCDNCGCQIMRQSHVENGFSQIGGYNIVRHDRAYDAIGGGLTSIGIYVTELYLHRQVTVLLSTWLPILIGSQTAKYLGEKPYPNSQSICRTGSTNY</sequence>
<evidence type="ECO:0000313" key="1">
    <source>
        <dbReference type="EnsemblMetazoa" id="GPPI032607-PA"/>
    </source>
</evidence>
<reference evidence="2" key="1">
    <citation type="submission" date="2015-01" db="EMBL/GenBank/DDBJ databases">
        <authorList>
            <person name="Aksoy S."/>
            <person name="Warren W."/>
            <person name="Wilson R.K."/>
        </authorList>
    </citation>
    <scope>NUCLEOTIDE SEQUENCE [LARGE SCALE GENOMIC DNA]</scope>
    <source>
        <strain evidence="2">IAEA</strain>
    </source>
</reference>
<dbReference type="VEuPathDB" id="VectorBase:GPPI032607"/>
<dbReference type="AlphaFoldDB" id="A0A1B0BK14"/>
<evidence type="ECO:0000313" key="2">
    <source>
        <dbReference type="Proteomes" id="UP000092460"/>
    </source>
</evidence>
<dbReference type="EnsemblMetazoa" id="GPPI032607-RA">
    <property type="protein sequence ID" value="GPPI032607-PA"/>
    <property type="gene ID" value="GPPI032607"/>
</dbReference>
<dbReference type="Proteomes" id="UP000092460">
    <property type="component" value="Unassembled WGS sequence"/>
</dbReference>
<proteinExistence type="predicted"/>